<keyword evidence="3" id="KW-0808">Transferase</keyword>
<keyword evidence="6" id="KW-0325">Glycoprotein</keyword>
<keyword evidence="2" id="KW-1003">Cell membrane</keyword>
<dbReference type="GO" id="GO:0005886">
    <property type="term" value="C:plasma membrane"/>
    <property type="evidence" value="ECO:0007669"/>
    <property type="project" value="UniProtKB-SubCell"/>
</dbReference>
<feature type="transmembrane region" description="Helical" evidence="8">
    <location>
        <begin position="96"/>
        <end position="117"/>
    </location>
</feature>
<comment type="subcellular location">
    <subcellularLocation>
        <location evidence="1">Cell membrane</location>
        <topology evidence="1">Multi-pass membrane protein</topology>
    </subcellularLocation>
</comment>
<protein>
    <submittedName>
        <fullName evidence="10">Chitin synthase-domain-containing protein</fullName>
    </submittedName>
</protein>
<evidence type="ECO:0000256" key="7">
    <source>
        <dbReference type="SAM" id="MobiDB-lite"/>
    </source>
</evidence>
<keyword evidence="8" id="KW-1133">Transmembrane helix</keyword>
<dbReference type="PROSITE" id="PS51998">
    <property type="entry name" value="DEK_C"/>
    <property type="match status" value="1"/>
</dbReference>
<evidence type="ECO:0000256" key="8">
    <source>
        <dbReference type="SAM" id="Phobius"/>
    </source>
</evidence>
<gene>
    <name evidence="10" type="ORF">BJ554DRAFT_5936</name>
</gene>
<sequence length="404" mass="44981">MLKHFPKYKMKFTPDAKCLTIAPDTWDTLLSQRRRWINSTVHNLVELVNLPQLCGFCCFSMRFVVFIDLFATVIMPATLVYLGYLVYQLAFSDSELPVISLILLAAVYGLQMIIFMLKRQWQHLAWMIIHLMALPVYSFFLPVYAFWHFDDFSWGNTRIVIGEQGKKQKIPADEEPFDPASIPRMTWEEYQQEHAEVRSVESFHSEATAVSRASRQSRAGGGRPRSVAGGSNYGGGDDDRPASVVGSPSRRSSRNGGGTHENYHHPLADFVYYSGGPVPDPGYASLDSPMGSPLASFFAQQQYHNNSNYQPPLSPGALSRTGSVSNYSVVAGGGPSLGPSDDEISEAVRDILSTADLMKITKKGVRDEVSRRFSVDMGAIGRKTYINRCIERVLSTMAQQNANP</sequence>
<proteinExistence type="predicted"/>
<dbReference type="SUPFAM" id="SSF109715">
    <property type="entry name" value="DEK C-terminal domain"/>
    <property type="match status" value="1"/>
</dbReference>
<dbReference type="Pfam" id="PF08766">
    <property type="entry name" value="DEK_C"/>
    <property type="match status" value="1"/>
</dbReference>
<feature type="domain" description="DEK-C" evidence="9">
    <location>
        <begin position="338"/>
        <end position="395"/>
    </location>
</feature>
<dbReference type="PANTHER" id="PTHR22914">
    <property type="entry name" value="CHITIN SYNTHASE"/>
    <property type="match status" value="1"/>
</dbReference>
<dbReference type="OrthoDB" id="370884at2759"/>
<dbReference type="GO" id="GO:0031505">
    <property type="term" value="P:fungal-type cell wall organization"/>
    <property type="evidence" value="ECO:0007669"/>
    <property type="project" value="TreeGrafter"/>
</dbReference>
<organism evidence="10 11">
    <name type="scientific">Olpidium bornovanus</name>
    <dbReference type="NCBI Taxonomy" id="278681"/>
    <lineage>
        <taxon>Eukaryota</taxon>
        <taxon>Fungi</taxon>
        <taxon>Fungi incertae sedis</taxon>
        <taxon>Olpidiomycota</taxon>
        <taxon>Olpidiomycotina</taxon>
        <taxon>Olpidiomycetes</taxon>
        <taxon>Olpidiales</taxon>
        <taxon>Olpidiaceae</taxon>
        <taxon>Olpidium</taxon>
    </lineage>
</organism>
<name>A0A8H7ZYL2_9FUNG</name>
<evidence type="ECO:0000256" key="2">
    <source>
        <dbReference type="ARBA" id="ARBA00022475"/>
    </source>
</evidence>
<evidence type="ECO:0000256" key="1">
    <source>
        <dbReference type="ARBA" id="ARBA00004651"/>
    </source>
</evidence>
<dbReference type="GO" id="GO:0030428">
    <property type="term" value="C:cell septum"/>
    <property type="evidence" value="ECO:0007669"/>
    <property type="project" value="TreeGrafter"/>
</dbReference>
<dbReference type="Proteomes" id="UP000673691">
    <property type="component" value="Unassembled WGS sequence"/>
</dbReference>
<evidence type="ECO:0000256" key="3">
    <source>
        <dbReference type="ARBA" id="ARBA00022679"/>
    </source>
</evidence>
<dbReference type="Pfam" id="PF03142">
    <property type="entry name" value="Chitin_synth_2"/>
    <property type="match status" value="1"/>
</dbReference>
<comment type="caution">
    <text evidence="10">The sequence shown here is derived from an EMBL/GenBank/DDBJ whole genome shotgun (WGS) entry which is preliminary data.</text>
</comment>
<evidence type="ECO:0000256" key="6">
    <source>
        <dbReference type="ARBA" id="ARBA00023180"/>
    </source>
</evidence>
<dbReference type="EMBL" id="JAEFCI010003088">
    <property type="protein sequence ID" value="KAG5461816.1"/>
    <property type="molecule type" value="Genomic_DNA"/>
</dbReference>
<feature type="transmembrane region" description="Helical" evidence="8">
    <location>
        <begin position="63"/>
        <end position="84"/>
    </location>
</feature>
<feature type="region of interest" description="Disordered" evidence="7">
    <location>
        <begin position="208"/>
        <end position="262"/>
    </location>
</feature>
<dbReference type="AlphaFoldDB" id="A0A8H7ZYL2"/>
<feature type="compositionally biased region" description="Low complexity" evidence="7">
    <location>
        <begin position="208"/>
        <end position="218"/>
    </location>
</feature>
<feature type="transmembrane region" description="Helical" evidence="8">
    <location>
        <begin position="124"/>
        <end position="147"/>
    </location>
</feature>
<keyword evidence="11" id="KW-1185">Reference proteome</keyword>
<evidence type="ECO:0000256" key="5">
    <source>
        <dbReference type="ARBA" id="ARBA00023136"/>
    </source>
</evidence>
<evidence type="ECO:0000256" key="4">
    <source>
        <dbReference type="ARBA" id="ARBA00022692"/>
    </source>
</evidence>
<evidence type="ECO:0000313" key="11">
    <source>
        <dbReference type="Proteomes" id="UP000673691"/>
    </source>
</evidence>
<dbReference type="GO" id="GO:0004100">
    <property type="term" value="F:chitin synthase activity"/>
    <property type="evidence" value="ECO:0007669"/>
    <property type="project" value="InterPro"/>
</dbReference>
<dbReference type="PANTHER" id="PTHR22914:SF13">
    <property type="entry name" value="CHITIN SYNTHASE"/>
    <property type="match status" value="1"/>
</dbReference>
<reference evidence="10 11" key="1">
    <citation type="journal article" name="Sci. Rep.">
        <title>Genome-scale phylogenetic analyses confirm Olpidium as the closest living zoosporic fungus to the non-flagellated, terrestrial fungi.</title>
        <authorList>
            <person name="Chang Y."/>
            <person name="Rochon D."/>
            <person name="Sekimoto S."/>
            <person name="Wang Y."/>
            <person name="Chovatia M."/>
            <person name="Sandor L."/>
            <person name="Salamov A."/>
            <person name="Grigoriev I.V."/>
            <person name="Stajich J.E."/>
            <person name="Spatafora J.W."/>
        </authorList>
    </citation>
    <scope>NUCLEOTIDE SEQUENCE [LARGE SCALE GENOMIC DNA]</scope>
    <source>
        <strain evidence="10">S191</strain>
    </source>
</reference>
<dbReference type="InterPro" id="IPR004835">
    <property type="entry name" value="Chitin_synth"/>
</dbReference>
<dbReference type="InterPro" id="IPR014876">
    <property type="entry name" value="DEK_C"/>
</dbReference>
<dbReference type="Gene3D" id="1.10.10.60">
    <property type="entry name" value="Homeodomain-like"/>
    <property type="match status" value="1"/>
</dbReference>
<keyword evidence="5 8" id="KW-0472">Membrane</keyword>
<evidence type="ECO:0000259" key="9">
    <source>
        <dbReference type="PROSITE" id="PS51998"/>
    </source>
</evidence>
<dbReference type="GO" id="GO:0006031">
    <property type="term" value="P:chitin biosynthetic process"/>
    <property type="evidence" value="ECO:0007669"/>
    <property type="project" value="TreeGrafter"/>
</dbReference>
<evidence type="ECO:0000313" key="10">
    <source>
        <dbReference type="EMBL" id="KAG5461816.1"/>
    </source>
</evidence>
<accession>A0A8H7ZYL2</accession>
<keyword evidence="4 8" id="KW-0812">Transmembrane</keyword>